<evidence type="ECO:0000313" key="3">
    <source>
        <dbReference type="Proteomes" id="UP000249891"/>
    </source>
</evidence>
<feature type="chain" id="PRO_5016182468" evidence="1">
    <location>
        <begin position="21"/>
        <end position="482"/>
    </location>
</feature>
<organism evidence="2 3">
    <name type="scientific">Capnocytophaga ochracea</name>
    <dbReference type="NCBI Taxonomy" id="1018"/>
    <lineage>
        <taxon>Bacteria</taxon>
        <taxon>Pseudomonadati</taxon>
        <taxon>Bacteroidota</taxon>
        <taxon>Flavobacteriia</taxon>
        <taxon>Flavobacteriales</taxon>
        <taxon>Flavobacteriaceae</taxon>
        <taxon>Capnocytophaga</taxon>
    </lineage>
</organism>
<evidence type="ECO:0000313" key="2">
    <source>
        <dbReference type="EMBL" id="SQA77847.1"/>
    </source>
</evidence>
<reference evidence="2 3" key="1">
    <citation type="submission" date="2018-06" db="EMBL/GenBank/DDBJ databases">
        <authorList>
            <consortium name="Pathogen Informatics"/>
            <person name="Doyle S."/>
        </authorList>
    </citation>
    <scope>NUCLEOTIDE SEQUENCE [LARGE SCALE GENOMIC DNA]</scope>
    <source>
        <strain evidence="2 3">NCTC11546</strain>
    </source>
</reference>
<feature type="signal peptide" evidence="1">
    <location>
        <begin position="1"/>
        <end position="20"/>
    </location>
</feature>
<proteinExistence type="predicted"/>
<accession>A0A2X2RHD0</accession>
<protein>
    <submittedName>
        <fullName evidence="2">Uncharacterized protein</fullName>
    </submittedName>
</protein>
<sequence>MNKMKCLFLIGVLSVMNVCAQDFKVKKGELLSNGTPVAKIEKKDGKYQFSDLSNHLLYRVVLTAETAQGNLAPHRWIEFSNANGLIREVAIPDKLKFTFSGEKYLLDCVFKSGTGMLTEKGIDPAVVTAFFESTHRPFSEKWDAVFEQERNTIQTEDNLAMADKISVQGEAILKNGKQIGIIVRKVQNGDGGIVITDFTVTDIKGHVVATAHHHSYKNEDYFVIKTYDQKEFPVFVPLTKIGVADKRIVNRLYANGYPFGDMTEAFSQYLEGRKNAIDQQNKEMLEEAKKQTVNIYDAPGYVIDAKGDKKEGLITIEFQSVGAILNKEQNVSDLTSYGATMKFKKEGEKDAYFKAKDGVKFCIDERCFIGSKSTEDGFFAHGGSQLNVLSGAAQFFEILYDNNGNYVLAHSRYPEDYYLKIKGADKAVYLGDKATFGSKNADKIQKILAKYINCPSLDVTKYNTKTKEGMIQLVDDYTKTCK</sequence>
<dbReference type="Proteomes" id="UP000249891">
    <property type="component" value="Unassembled WGS sequence"/>
</dbReference>
<evidence type="ECO:0000256" key="1">
    <source>
        <dbReference type="SAM" id="SignalP"/>
    </source>
</evidence>
<dbReference type="EMBL" id="UARG01000017">
    <property type="protein sequence ID" value="SQA77847.1"/>
    <property type="molecule type" value="Genomic_DNA"/>
</dbReference>
<dbReference type="AlphaFoldDB" id="A0A2X2RHD0"/>
<keyword evidence="1" id="KW-0732">Signal</keyword>
<name>A0A2X2RHD0_CAPOC</name>
<gene>
    <name evidence="2" type="ORF">NCTC11546_01067</name>
</gene>